<dbReference type="InterPro" id="IPR003593">
    <property type="entry name" value="AAA+_ATPase"/>
</dbReference>
<feature type="transmembrane region" description="Helical" evidence="9">
    <location>
        <begin position="221"/>
        <end position="242"/>
    </location>
</feature>
<dbReference type="SUPFAM" id="SSF52540">
    <property type="entry name" value="P-loop containing nucleoside triphosphate hydrolases"/>
    <property type="match status" value="2"/>
</dbReference>
<feature type="transmembrane region" description="Helical" evidence="9">
    <location>
        <begin position="254"/>
        <end position="275"/>
    </location>
</feature>
<dbReference type="Proteomes" id="UP001302676">
    <property type="component" value="Unassembled WGS sequence"/>
</dbReference>
<evidence type="ECO:0000256" key="1">
    <source>
        <dbReference type="ARBA" id="ARBA00004141"/>
    </source>
</evidence>
<sequence length="1031" mass="109856">MEKPSVNASVVYGQLINAFNSFAAGTTPGSDLRTTIAQFTLYYVYCAIGIFIFIYIATVGFYYVGERIARALRRAYLRAVLRQNMAFFDGRSGTGEITLSIMSDMGTIQEAITSKISVAVTALANFASAFVIMYVVSWRTALVLSPTFVVMLAVVMVCGRYAVKHHKAAMGPRAQAAGLAEESIGSVREVTAFGIQGFLVEKYHGFLQTAGREDVKSRDSVAYMIAWSNAMPCLVYALSFWAGSIFLVRGQTSVSAIATTTLAIIISAFAIIRIAPSFQALTSTIAGSSKILGTINRRSAQDPFSEDGERLLKGAGTGDIVFRDVDLVYPSREDVAVLDRVNIRCPAGKTTAIVGPSGSGKSSIVSLLERYYEPTGGVIAVITAAQDANAHDFITHLAQGYETNVGQAGLQLSGGQRQRIALARALIRQPSILLLDEATSALDSKSEAVVQAALDAAAKDRTTIVIAHRLSTVRDADQIVVMESGRVVEVGTHGELMEKEGVYAGMVRNQQVDNGLGGSLGEDEGLEVGPKDVSTAVDEKSQSQSVHEAAVEETAGTDNAEAKPKLGLWSTLRFIYRVNAQERGLLALGTVSAIIAGFGIPVQSIFFAKLLDSLALEPGPLRESVNLWAVKASGQDAAAYASETVRLVRTVAALGMEEYALTQYDEILSQRAAASLRSMLLASALYAASQSVVFLCAALAFWYGGQLVSTGEYNVFQFYICFVALISGAQTAGSIFSYAPDASKAMHASRELEGLLAGKAKMVNSDTDSSSGAVTTVDEKAAADGVHLELDHIDFRYPSRPNHRVLQDFGLDIAKGQYVALVGPSGCGKSTILALLERFYDPDKGEVRADGVPLPGVDVQAYRQKASLVSQGAALYSGTIRENVALGAGGDVAAVTEEAIVEACKQANIHEFVVSLPDGLNTLLGARGTLVSGGQRQRLAIARALIRQPQILLLDEATSALDPESERLVQEALDGAAHGRTTVAVAHRLSSIRAADVIHVLDAGRIVESGRHEALMAKRGVYWDLVKMQNL</sequence>
<dbReference type="PANTHER" id="PTHR43394">
    <property type="entry name" value="ATP-DEPENDENT PERMEASE MDL1, MITOCHONDRIAL"/>
    <property type="match status" value="1"/>
</dbReference>
<feature type="domain" description="ABC transporter" evidence="10">
    <location>
        <begin position="322"/>
        <end position="509"/>
    </location>
</feature>
<dbReference type="InterPro" id="IPR003439">
    <property type="entry name" value="ABC_transporter-like_ATP-bd"/>
</dbReference>
<feature type="transmembrane region" description="Helical" evidence="9">
    <location>
        <begin position="42"/>
        <end position="64"/>
    </location>
</feature>
<dbReference type="EMBL" id="MU853645">
    <property type="protein sequence ID" value="KAK4139943.1"/>
    <property type="molecule type" value="Genomic_DNA"/>
</dbReference>
<feature type="transmembrane region" description="Helical" evidence="9">
    <location>
        <begin position="716"/>
        <end position="739"/>
    </location>
</feature>
<dbReference type="GO" id="GO:0005524">
    <property type="term" value="F:ATP binding"/>
    <property type="evidence" value="ECO:0007669"/>
    <property type="project" value="UniProtKB-KW"/>
</dbReference>
<protein>
    <submittedName>
        <fullName evidence="12">P-loop containing nucleoside triphosphate hydrolase protein</fullName>
    </submittedName>
</protein>
<evidence type="ECO:0000313" key="13">
    <source>
        <dbReference type="Proteomes" id="UP001302676"/>
    </source>
</evidence>
<evidence type="ECO:0000259" key="10">
    <source>
        <dbReference type="PROSITE" id="PS50893"/>
    </source>
</evidence>
<dbReference type="SMART" id="SM00382">
    <property type="entry name" value="AAA"/>
    <property type="match status" value="2"/>
</dbReference>
<feature type="domain" description="ABC transmembrane type-1" evidence="11">
    <location>
        <begin position="9"/>
        <end position="283"/>
    </location>
</feature>
<dbReference type="InterPro" id="IPR039421">
    <property type="entry name" value="Type_1_exporter"/>
</dbReference>
<dbReference type="GO" id="GO:0090374">
    <property type="term" value="P:oligopeptide export from mitochondrion"/>
    <property type="evidence" value="ECO:0007669"/>
    <property type="project" value="TreeGrafter"/>
</dbReference>
<organism evidence="12 13">
    <name type="scientific">Dichotomopilus funicola</name>
    <dbReference type="NCBI Taxonomy" id="1934379"/>
    <lineage>
        <taxon>Eukaryota</taxon>
        <taxon>Fungi</taxon>
        <taxon>Dikarya</taxon>
        <taxon>Ascomycota</taxon>
        <taxon>Pezizomycotina</taxon>
        <taxon>Sordariomycetes</taxon>
        <taxon>Sordariomycetidae</taxon>
        <taxon>Sordariales</taxon>
        <taxon>Chaetomiaceae</taxon>
        <taxon>Dichotomopilus</taxon>
    </lineage>
</organism>
<dbReference type="PROSITE" id="PS00211">
    <property type="entry name" value="ABC_TRANSPORTER_1"/>
    <property type="match status" value="2"/>
</dbReference>
<dbReference type="CDD" id="cd03249">
    <property type="entry name" value="ABC_MTABC3_MDL1_MDL2"/>
    <property type="match status" value="1"/>
</dbReference>
<reference evidence="12" key="2">
    <citation type="submission" date="2023-05" db="EMBL/GenBank/DDBJ databases">
        <authorList>
            <consortium name="Lawrence Berkeley National Laboratory"/>
            <person name="Steindorff A."/>
            <person name="Hensen N."/>
            <person name="Bonometti L."/>
            <person name="Westerberg I."/>
            <person name="Brannstrom I.O."/>
            <person name="Guillou S."/>
            <person name="Cros-Aarteil S."/>
            <person name="Calhoun S."/>
            <person name="Haridas S."/>
            <person name="Kuo A."/>
            <person name="Mondo S."/>
            <person name="Pangilinan J."/>
            <person name="Riley R."/>
            <person name="Labutti K."/>
            <person name="Andreopoulos B."/>
            <person name="Lipzen A."/>
            <person name="Chen C."/>
            <person name="Yanf M."/>
            <person name="Daum C."/>
            <person name="Ng V."/>
            <person name="Clum A."/>
            <person name="Ohm R."/>
            <person name="Martin F."/>
            <person name="Silar P."/>
            <person name="Natvig D."/>
            <person name="Lalanne C."/>
            <person name="Gautier V."/>
            <person name="Ament-Velasquez S.L."/>
            <person name="Kruys A."/>
            <person name="Hutchinson M.I."/>
            <person name="Powell A.J."/>
            <person name="Barry K."/>
            <person name="Miller A.N."/>
            <person name="Grigoriev I.V."/>
            <person name="Debuchy R."/>
            <person name="Gladieux P."/>
            <person name="Thoren M.H."/>
            <person name="Johannesson H."/>
        </authorList>
    </citation>
    <scope>NUCLEOTIDE SEQUENCE</scope>
    <source>
        <strain evidence="12">CBS 141.50</strain>
    </source>
</reference>
<dbReference type="InterPro" id="IPR017871">
    <property type="entry name" value="ABC_transporter-like_CS"/>
</dbReference>
<comment type="caution">
    <text evidence="12">The sequence shown here is derived from an EMBL/GenBank/DDBJ whole genome shotgun (WGS) entry which is preliminary data.</text>
</comment>
<evidence type="ECO:0000256" key="7">
    <source>
        <dbReference type="ARBA" id="ARBA00023136"/>
    </source>
</evidence>
<accession>A0AAN6ZJA8</accession>
<keyword evidence="4" id="KW-0547">Nucleotide-binding</keyword>
<keyword evidence="6 9" id="KW-1133">Transmembrane helix</keyword>
<feature type="transmembrane region" description="Helical" evidence="9">
    <location>
        <begin position="679"/>
        <end position="704"/>
    </location>
</feature>
<dbReference type="Gene3D" id="3.40.50.300">
    <property type="entry name" value="P-loop containing nucleotide triphosphate hydrolases"/>
    <property type="match status" value="3"/>
</dbReference>
<dbReference type="AlphaFoldDB" id="A0AAN6ZJA8"/>
<dbReference type="CDD" id="cd18577">
    <property type="entry name" value="ABC_6TM_Pgp_ABCB1_D1_like"/>
    <property type="match status" value="1"/>
</dbReference>
<evidence type="ECO:0000256" key="3">
    <source>
        <dbReference type="ARBA" id="ARBA00022692"/>
    </source>
</evidence>
<keyword evidence="3 9" id="KW-0812">Transmembrane</keyword>
<evidence type="ECO:0000256" key="2">
    <source>
        <dbReference type="ARBA" id="ARBA00007577"/>
    </source>
</evidence>
<name>A0AAN6ZJA8_9PEZI</name>
<keyword evidence="12" id="KW-0378">Hydrolase</keyword>
<gene>
    <name evidence="12" type="ORF">C8A04DRAFT_40341</name>
</gene>
<feature type="region of interest" description="Disordered" evidence="8">
    <location>
        <begin position="537"/>
        <end position="558"/>
    </location>
</feature>
<dbReference type="GeneID" id="87821519"/>
<dbReference type="GO" id="GO:0015421">
    <property type="term" value="F:ABC-type oligopeptide transporter activity"/>
    <property type="evidence" value="ECO:0007669"/>
    <property type="project" value="TreeGrafter"/>
</dbReference>
<evidence type="ECO:0000256" key="5">
    <source>
        <dbReference type="ARBA" id="ARBA00022840"/>
    </source>
</evidence>
<keyword evidence="7 9" id="KW-0472">Membrane</keyword>
<dbReference type="InterPro" id="IPR036640">
    <property type="entry name" value="ABC1_TM_sf"/>
</dbReference>
<evidence type="ECO:0000259" key="11">
    <source>
        <dbReference type="PROSITE" id="PS50929"/>
    </source>
</evidence>
<dbReference type="RefSeq" id="XP_062633314.1">
    <property type="nucleotide sequence ID" value="XM_062784906.1"/>
</dbReference>
<comment type="subcellular location">
    <subcellularLocation>
        <location evidence="1">Membrane</location>
        <topology evidence="1">Multi-pass membrane protein</topology>
    </subcellularLocation>
</comment>
<dbReference type="GO" id="GO:0016887">
    <property type="term" value="F:ATP hydrolysis activity"/>
    <property type="evidence" value="ECO:0007669"/>
    <property type="project" value="InterPro"/>
</dbReference>
<evidence type="ECO:0000256" key="9">
    <source>
        <dbReference type="SAM" id="Phobius"/>
    </source>
</evidence>
<evidence type="ECO:0000256" key="8">
    <source>
        <dbReference type="SAM" id="MobiDB-lite"/>
    </source>
</evidence>
<dbReference type="Pfam" id="PF00005">
    <property type="entry name" value="ABC_tran"/>
    <property type="match status" value="3"/>
</dbReference>
<comment type="similarity">
    <text evidence="2">Belongs to the ABC transporter superfamily. ABCB family. Multidrug resistance exporter (TC 3.A.1.201) subfamily.</text>
</comment>
<dbReference type="PROSITE" id="PS50893">
    <property type="entry name" value="ABC_TRANSPORTER_2"/>
    <property type="match status" value="2"/>
</dbReference>
<dbReference type="InterPro" id="IPR011527">
    <property type="entry name" value="ABC1_TM_dom"/>
</dbReference>
<evidence type="ECO:0000256" key="4">
    <source>
        <dbReference type="ARBA" id="ARBA00022741"/>
    </source>
</evidence>
<dbReference type="SUPFAM" id="SSF90123">
    <property type="entry name" value="ABC transporter transmembrane region"/>
    <property type="match status" value="2"/>
</dbReference>
<proteinExistence type="inferred from homology"/>
<feature type="domain" description="ABC transmembrane type-1" evidence="11">
    <location>
        <begin position="636"/>
        <end position="744"/>
    </location>
</feature>
<feature type="transmembrane region" description="Helical" evidence="9">
    <location>
        <begin position="116"/>
        <end position="136"/>
    </location>
</feature>
<dbReference type="Gene3D" id="1.20.1560.10">
    <property type="entry name" value="ABC transporter type 1, transmembrane domain"/>
    <property type="match status" value="3"/>
</dbReference>
<dbReference type="GO" id="GO:0005743">
    <property type="term" value="C:mitochondrial inner membrane"/>
    <property type="evidence" value="ECO:0007669"/>
    <property type="project" value="TreeGrafter"/>
</dbReference>
<evidence type="ECO:0000313" key="12">
    <source>
        <dbReference type="EMBL" id="KAK4139943.1"/>
    </source>
</evidence>
<feature type="domain" description="ABC transporter" evidence="10">
    <location>
        <begin position="788"/>
        <end position="1028"/>
    </location>
</feature>
<reference evidence="12" key="1">
    <citation type="journal article" date="2023" name="Mol. Phylogenet. Evol.">
        <title>Genome-scale phylogeny and comparative genomics of the fungal order Sordariales.</title>
        <authorList>
            <person name="Hensen N."/>
            <person name="Bonometti L."/>
            <person name="Westerberg I."/>
            <person name="Brannstrom I.O."/>
            <person name="Guillou S."/>
            <person name="Cros-Aarteil S."/>
            <person name="Calhoun S."/>
            <person name="Haridas S."/>
            <person name="Kuo A."/>
            <person name="Mondo S."/>
            <person name="Pangilinan J."/>
            <person name="Riley R."/>
            <person name="LaButti K."/>
            <person name="Andreopoulos B."/>
            <person name="Lipzen A."/>
            <person name="Chen C."/>
            <person name="Yan M."/>
            <person name="Daum C."/>
            <person name="Ng V."/>
            <person name="Clum A."/>
            <person name="Steindorff A."/>
            <person name="Ohm R.A."/>
            <person name="Martin F."/>
            <person name="Silar P."/>
            <person name="Natvig D.O."/>
            <person name="Lalanne C."/>
            <person name="Gautier V."/>
            <person name="Ament-Velasquez S.L."/>
            <person name="Kruys A."/>
            <person name="Hutchinson M.I."/>
            <person name="Powell A.J."/>
            <person name="Barry K."/>
            <person name="Miller A.N."/>
            <person name="Grigoriev I.V."/>
            <person name="Debuchy R."/>
            <person name="Gladieux P."/>
            <person name="Hiltunen Thoren M."/>
            <person name="Johannesson H."/>
        </authorList>
    </citation>
    <scope>NUCLEOTIDE SEQUENCE</scope>
    <source>
        <strain evidence="12">CBS 141.50</strain>
    </source>
</reference>
<dbReference type="InterPro" id="IPR027417">
    <property type="entry name" value="P-loop_NTPase"/>
</dbReference>
<dbReference type="FunFam" id="3.40.50.300:FF:000913">
    <property type="entry name" value="ABC multidrug transporter SitT"/>
    <property type="match status" value="1"/>
</dbReference>
<dbReference type="PANTHER" id="PTHR43394:SF27">
    <property type="entry name" value="ATP-DEPENDENT TRANSLOCASE ABCB1-LIKE"/>
    <property type="match status" value="1"/>
</dbReference>
<feature type="transmembrane region" description="Helical" evidence="9">
    <location>
        <begin position="142"/>
        <end position="163"/>
    </location>
</feature>
<dbReference type="PROSITE" id="PS50929">
    <property type="entry name" value="ABC_TM1F"/>
    <property type="match status" value="2"/>
</dbReference>
<dbReference type="Pfam" id="PF00664">
    <property type="entry name" value="ABC_membrane"/>
    <property type="match status" value="2"/>
</dbReference>
<evidence type="ECO:0000256" key="6">
    <source>
        <dbReference type="ARBA" id="ARBA00022989"/>
    </source>
</evidence>
<keyword evidence="13" id="KW-1185">Reference proteome</keyword>
<keyword evidence="5" id="KW-0067">ATP-binding</keyword>